<dbReference type="InterPro" id="IPR012132">
    <property type="entry name" value="GMC_OxRdtase"/>
</dbReference>
<comment type="similarity">
    <text evidence="1 5">Belongs to the GMC oxidoreductase family.</text>
</comment>
<organism evidence="9 10">
    <name type="scientific">Cytospora schulzeri</name>
    <dbReference type="NCBI Taxonomy" id="448051"/>
    <lineage>
        <taxon>Eukaryota</taxon>
        <taxon>Fungi</taxon>
        <taxon>Dikarya</taxon>
        <taxon>Ascomycota</taxon>
        <taxon>Pezizomycotina</taxon>
        <taxon>Sordariomycetes</taxon>
        <taxon>Sordariomycetidae</taxon>
        <taxon>Diaporthales</taxon>
        <taxon>Cytosporaceae</taxon>
        <taxon>Cytospora</taxon>
    </lineage>
</organism>
<keyword evidence="10" id="KW-1185">Reference proteome</keyword>
<keyword evidence="5" id="KW-0285">Flavoprotein</keyword>
<dbReference type="GO" id="GO:0050660">
    <property type="term" value="F:flavin adenine dinucleotide binding"/>
    <property type="evidence" value="ECO:0007669"/>
    <property type="project" value="InterPro"/>
</dbReference>
<evidence type="ECO:0000256" key="3">
    <source>
        <dbReference type="PIRSR" id="PIRSR000137-1"/>
    </source>
</evidence>
<feature type="binding site" evidence="4">
    <location>
        <begin position="549"/>
        <end position="550"/>
    </location>
    <ligand>
        <name>FAD</name>
        <dbReference type="ChEBI" id="CHEBI:57692"/>
    </ligand>
</feature>
<dbReference type="AlphaFoldDB" id="A0A423V7M1"/>
<dbReference type="InterPro" id="IPR000172">
    <property type="entry name" value="GMC_OxRdtase_N"/>
</dbReference>
<feature type="domain" description="Glucose-methanol-choline oxidoreductase N-terminal" evidence="7">
    <location>
        <begin position="128"/>
        <end position="151"/>
    </location>
</feature>
<dbReference type="EMBL" id="LKEA01000132">
    <property type="protein sequence ID" value="ROV86787.1"/>
    <property type="molecule type" value="Genomic_DNA"/>
</dbReference>
<dbReference type="GO" id="GO:0044550">
    <property type="term" value="P:secondary metabolite biosynthetic process"/>
    <property type="evidence" value="ECO:0007669"/>
    <property type="project" value="TreeGrafter"/>
</dbReference>
<dbReference type="PROSITE" id="PS00624">
    <property type="entry name" value="GMC_OXRED_2"/>
    <property type="match status" value="1"/>
</dbReference>
<reference evidence="9 10" key="1">
    <citation type="submission" date="2015-09" db="EMBL/GenBank/DDBJ databases">
        <title>Host preference determinants of Valsa canker pathogens revealed by comparative genomics.</title>
        <authorList>
            <person name="Yin Z."/>
            <person name="Huang L."/>
        </authorList>
    </citation>
    <scope>NUCLEOTIDE SEQUENCE [LARGE SCALE GENOMIC DNA]</scope>
    <source>
        <strain evidence="9 10">03-1</strain>
    </source>
</reference>
<dbReference type="Pfam" id="PF00732">
    <property type="entry name" value="GMC_oxred_N"/>
    <property type="match status" value="1"/>
</dbReference>
<dbReference type="Pfam" id="PF05199">
    <property type="entry name" value="GMC_oxred_C"/>
    <property type="match status" value="1"/>
</dbReference>
<dbReference type="InterPro" id="IPR007867">
    <property type="entry name" value="GMC_OxRtase_C"/>
</dbReference>
<keyword evidence="4 5" id="KW-0274">FAD</keyword>
<evidence type="ECO:0000256" key="2">
    <source>
        <dbReference type="ARBA" id="ARBA00023180"/>
    </source>
</evidence>
<evidence type="ECO:0000313" key="9">
    <source>
        <dbReference type="EMBL" id="ROV86787.1"/>
    </source>
</evidence>
<keyword evidence="6" id="KW-0732">Signal</keyword>
<evidence type="ECO:0000313" key="10">
    <source>
        <dbReference type="Proteomes" id="UP000283895"/>
    </source>
</evidence>
<dbReference type="Gene3D" id="3.30.560.10">
    <property type="entry name" value="Glucose Oxidase, domain 3"/>
    <property type="match status" value="1"/>
</dbReference>
<feature type="signal peptide" evidence="6">
    <location>
        <begin position="1"/>
        <end position="21"/>
    </location>
</feature>
<dbReference type="STRING" id="356882.A0A423V7M1"/>
<dbReference type="PANTHER" id="PTHR11552">
    <property type="entry name" value="GLUCOSE-METHANOL-CHOLINE GMC OXIDOREDUCTASE"/>
    <property type="match status" value="1"/>
</dbReference>
<evidence type="ECO:0000256" key="5">
    <source>
        <dbReference type="RuleBase" id="RU003968"/>
    </source>
</evidence>
<accession>A0A423V7M1</accession>
<comment type="cofactor">
    <cofactor evidence="4">
        <name>FAD</name>
        <dbReference type="ChEBI" id="CHEBI:57692"/>
    </cofactor>
</comment>
<keyword evidence="2" id="KW-0325">Glycoprotein</keyword>
<protein>
    <recommendedName>
        <fullName evidence="7 8">Glucose-methanol-choline oxidoreductase N-terminal domain-containing protein</fullName>
    </recommendedName>
</protein>
<evidence type="ECO:0000256" key="6">
    <source>
        <dbReference type="SAM" id="SignalP"/>
    </source>
</evidence>
<dbReference type="SUPFAM" id="SSF51905">
    <property type="entry name" value="FAD/NAD(P)-binding domain"/>
    <property type="match status" value="1"/>
</dbReference>
<dbReference type="GO" id="GO:0016614">
    <property type="term" value="F:oxidoreductase activity, acting on CH-OH group of donors"/>
    <property type="evidence" value="ECO:0007669"/>
    <property type="project" value="InterPro"/>
</dbReference>
<feature type="active site" description="Proton acceptor" evidence="3">
    <location>
        <position position="594"/>
    </location>
</feature>
<dbReference type="OrthoDB" id="269227at2759"/>
<feature type="domain" description="Glucose-methanol-choline oxidoreductase N-terminal" evidence="8">
    <location>
        <begin position="324"/>
        <end position="338"/>
    </location>
</feature>
<dbReference type="PANTHER" id="PTHR11552:SF138">
    <property type="entry name" value="DEHYDROGENASE PKFF-RELATED"/>
    <property type="match status" value="1"/>
</dbReference>
<evidence type="ECO:0000256" key="4">
    <source>
        <dbReference type="PIRSR" id="PIRSR000137-2"/>
    </source>
</evidence>
<sequence length="615" mass="65725">MTVIHYMFAISMAMAISKAMAQSSRLFSSAFGYPGMNASYDFVVIGGGTAGLTIAARLATNYSVAVVEAGSFYENTNSNNSIVPLLGLTGITFIDTSATFTPQPLMDWGLVTQPVNNAAGQRIHYAQGKTLGGSSAINTMSYVRGTKGAYDKWAEAVGDDSYVFENMLPFFKRSVRLTPPDQSKRNNTNVTVMYDPAGFSDHGGPLQVSWNNYVDPTITWLAKIIEEGAGLPLSNVGFETGELVGHGAWLPGTIEPVKGQRSSSESSFLAEAIPNTGITVYVLTQATRILFDNEHIPQATGVTVNSFGVEYALSASKEVILSAGTFHSPQLLMVSGIGPSSTLTGLNIPILSRLDGVGQNLQDPIQIFTAHQLNTPSAQTLVGNPDVEPDILQQYLRDGSGPYSSAAGYMAFERIPHAYRARLSSATLDKLAVYPDDWPELAYIGGSFIGEGLTTMGTLSAVLPVPFSKGNITISSHNVKDKPIISLNWFSDPADMELMLTALKRLRYDIWNTSAAAEVKVGPEISPGQDVVTDDEMVTYIREQALPIWHACGTCAMGQEGDAQAVADSKGRVFGVQGLRVCDASVFPFAMPGHPQAAVYALAEKIVADILDGVA</sequence>
<gene>
    <name evidence="9" type="ORF">VMCG_10941</name>
</gene>
<feature type="active site" description="Proton donor" evidence="3">
    <location>
        <position position="550"/>
    </location>
</feature>
<evidence type="ECO:0000259" key="8">
    <source>
        <dbReference type="PROSITE" id="PS00624"/>
    </source>
</evidence>
<dbReference type="PROSITE" id="PS00623">
    <property type="entry name" value="GMC_OXRED_1"/>
    <property type="match status" value="1"/>
</dbReference>
<dbReference type="InterPro" id="IPR036188">
    <property type="entry name" value="FAD/NAD-bd_sf"/>
</dbReference>
<dbReference type="SUPFAM" id="SSF54373">
    <property type="entry name" value="FAD-linked reductases, C-terminal domain"/>
    <property type="match status" value="1"/>
</dbReference>
<proteinExistence type="inferred from homology"/>
<comment type="caution">
    <text evidence="9">The sequence shown here is derived from an EMBL/GenBank/DDBJ whole genome shotgun (WGS) entry which is preliminary data.</text>
</comment>
<feature type="binding site" evidence="4">
    <location>
        <begin position="595"/>
        <end position="596"/>
    </location>
    <ligand>
        <name>FAD</name>
        <dbReference type="ChEBI" id="CHEBI:57692"/>
    </ligand>
</feature>
<feature type="chain" id="PRO_5019141690" description="Glucose-methanol-choline oxidoreductase N-terminal domain-containing protein" evidence="6">
    <location>
        <begin position="22"/>
        <end position="615"/>
    </location>
</feature>
<dbReference type="Proteomes" id="UP000283895">
    <property type="component" value="Unassembled WGS sequence"/>
</dbReference>
<evidence type="ECO:0000259" key="7">
    <source>
        <dbReference type="PROSITE" id="PS00623"/>
    </source>
</evidence>
<dbReference type="PIRSF" id="PIRSF000137">
    <property type="entry name" value="Alcohol_oxidase"/>
    <property type="match status" value="1"/>
</dbReference>
<name>A0A423V7M1_9PEZI</name>
<dbReference type="Gene3D" id="3.50.50.60">
    <property type="entry name" value="FAD/NAD(P)-binding domain"/>
    <property type="match status" value="1"/>
</dbReference>
<evidence type="ECO:0000256" key="1">
    <source>
        <dbReference type="ARBA" id="ARBA00010790"/>
    </source>
</evidence>